<dbReference type="Gene3D" id="3.40.50.2000">
    <property type="entry name" value="Glycogen Phosphorylase B"/>
    <property type="match status" value="2"/>
</dbReference>
<accession>A0A178IL90</accession>
<proteinExistence type="predicted"/>
<evidence type="ECO:0008006" key="3">
    <source>
        <dbReference type="Google" id="ProtNLM"/>
    </source>
</evidence>
<dbReference type="SUPFAM" id="SSF53756">
    <property type="entry name" value="UDP-Glycosyltransferase/glycogen phosphorylase"/>
    <property type="match status" value="1"/>
</dbReference>
<dbReference type="GO" id="GO:0016757">
    <property type="term" value="F:glycosyltransferase activity"/>
    <property type="evidence" value="ECO:0007669"/>
    <property type="project" value="TreeGrafter"/>
</dbReference>
<evidence type="ECO:0000313" key="1">
    <source>
        <dbReference type="EMBL" id="OAM90634.1"/>
    </source>
</evidence>
<dbReference type="PANTHER" id="PTHR12526">
    <property type="entry name" value="GLYCOSYLTRANSFERASE"/>
    <property type="match status" value="1"/>
</dbReference>
<dbReference type="CDD" id="cd03801">
    <property type="entry name" value="GT4_PimA-like"/>
    <property type="match status" value="1"/>
</dbReference>
<name>A0A178IL90_9BACT</name>
<keyword evidence="2" id="KW-1185">Reference proteome</keyword>
<dbReference type="EMBL" id="LRRQ01000053">
    <property type="protein sequence ID" value="OAM90634.1"/>
    <property type="molecule type" value="Genomic_DNA"/>
</dbReference>
<dbReference type="PANTHER" id="PTHR12526:SF636">
    <property type="entry name" value="BLL3647 PROTEIN"/>
    <property type="match status" value="1"/>
</dbReference>
<dbReference type="Pfam" id="PF13692">
    <property type="entry name" value="Glyco_trans_1_4"/>
    <property type="match status" value="1"/>
</dbReference>
<dbReference type="Proteomes" id="UP000078486">
    <property type="component" value="Unassembled WGS sequence"/>
</dbReference>
<organism evidence="1 2">
    <name type="scientific">Termitidicoccus mucosus</name>
    <dbReference type="NCBI Taxonomy" id="1184151"/>
    <lineage>
        <taxon>Bacteria</taxon>
        <taxon>Pseudomonadati</taxon>
        <taxon>Verrucomicrobiota</taxon>
        <taxon>Opitutia</taxon>
        <taxon>Opitutales</taxon>
        <taxon>Opitutaceae</taxon>
        <taxon>Termitidicoccus</taxon>
    </lineage>
</organism>
<evidence type="ECO:0000313" key="2">
    <source>
        <dbReference type="Proteomes" id="UP000078486"/>
    </source>
</evidence>
<gene>
    <name evidence="1" type="ORF">AW736_06825</name>
</gene>
<reference evidence="1 2" key="1">
    <citation type="submission" date="2016-01" db="EMBL/GenBank/DDBJ databases">
        <title>High potential of lignocellulose degradation of a new Verrucomicrobia species.</title>
        <authorList>
            <person name="Wang Y."/>
            <person name="Shi Y."/>
            <person name="Qiu Z."/>
            <person name="Liu S."/>
            <person name="Yang H."/>
        </authorList>
    </citation>
    <scope>NUCLEOTIDE SEQUENCE [LARGE SCALE GENOMIC DNA]</scope>
    <source>
        <strain evidence="1 2">TSB47</strain>
    </source>
</reference>
<dbReference type="STRING" id="1184151.AW736_06825"/>
<dbReference type="AlphaFoldDB" id="A0A178IL90"/>
<protein>
    <recommendedName>
        <fullName evidence="3">Glycosyl transferase family 1 domain-containing protein</fullName>
    </recommendedName>
</protein>
<sequence length="393" mass="42638">MPFAVVVYFLPMKLLVLAQTPPPVHGQSIMVRTLVEGLKTVAPDIEVYHVNPALSRDAADVGRIRPGKFFALLRACFRALSLRWWHGPMWLYYVPAPGKRAALYRDWLAMLWCRPFFSGLILHWHACGLGEWLAARAAAPERGLARLFLGRAALSIVLAPELAADARLLAPRRLRVVANGLDCRPADGGEAAPPDAAVAAGSPPRRILYLGLCSREKGLFVALDALSELNAAPQPSAFPAYRLTVAGEFASGAERAEFFRRLAGSPTLASSVDYAGPSADAQKHALLAAADVFCMPTRYPHEGQPLVLIEAMAHDLPIVATRWRAIPGMLPAACRAWLVSPDTSPRELAAALRAACDGGRAQGRLRAHYEACFSRETHLRALARALREGLKGK</sequence>
<comment type="caution">
    <text evidence="1">The sequence shown here is derived from an EMBL/GenBank/DDBJ whole genome shotgun (WGS) entry which is preliminary data.</text>
</comment>